<dbReference type="Pfam" id="PF00075">
    <property type="entry name" value="RNase_H"/>
    <property type="match status" value="1"/>
</dbReference>
<dbReference type="GO" id="GO:0043137">
    <property type="term" value="P:DNA replication, removal of RNA primer"/>
    <property type="evidence" value="ECO:0007669"/>
    <property type="project" value="TreeGrafter"/>
</dbReference>
<dbReference type="Proteomes" id="UP001149165">
    <property type="component" value="Unassembled WGS sequence"/>
</dbReference>
<evidence type="ECO:0000256" key="1">
    <source>
        <dbReference type="ARBA" id="ARBA00000077"/>
    </source>
</evidence>
<evidence type="ECO:0000313" key="10">
    <source>
        <dbReference type="Proteomes" id="UP001149165"/>
    </source>
</evidence>
<dbReference type="InterPro" id="IPR050092">
    <property type="entry name" value="RNase_H"/>
</dbReference>
<dbReference type="EC" id="3.1.26.4" evidence="3"/>
<evidence type="ECO:0000259" key="8">
    <source>
        <dbReference type="PROSITE" id="PS50879"/>
    </source>
</evidence>
<dbReference type="PROSITE" id="PS50879">
    <property type="entry name" value="RNASE_H_1"/>
    <property type="match status" value="1"/>
</dbReference>
<dbReference type="Gene3D" id="3.30.420.10">
    <property type="entry name" value="Ribonuclease H-like superfamily/Ribonuclease H"/>
    <property type="match status" value="1"/>
</dbReference>
<protein>
    <recommendedName>
        <fullName evidence="3">ribonuclease H</fullName>
        <ecNumber evidence="3">3.1.26.4</ecNumber>
    </recommendedName>
</protein>
<dbReference type="InterPro" id="IPR012337">
    <property type="entry name" value="RNaseH-like_sf"/>
</dbReference>
<evidence type="ECO:0000256" key="3">
    <source>
        <dbReference type="ARBA" id="ARBA00012180"/>
    </source>
</evidence>
<dbReference type="InterPro" id="IPR002156">
    <property type="entry name" value="RNaseH_domain"/>
</dbReference>
<dbReference type="EMBL" id="JAPQKH010000006">
    <property type="protein sequence ID" value="KAJ5093471.1"/>
    <property type="molecule type" value="Genomic_DNA"/>
</dbReference>
<organism evidence="9 10">
    <name type="scientific">Penicillium angulare</name>
    <dbReference type="NCBI Taxonomy" id="116970"/>
    <lineage>
        <taxon>Eukaryota</taxon>
        <taxon>Fungi</taxon>
        <taxon>Dikarya</taxon>
        <taxon>Ascomycota</taxon>
        <taxon>Pezizomycotina</taxon>
        <taxon>Eurotiomycetes</taxon>
        <taxon>Eurotiomycetidae</taxon>
        <taxon>Eurotiales</taxon>
        <taxon>Aspergillaceae</taxon>
        <taxon>Penicillium</taxon>
    </lineage>
</organism>
<reference evidence="9" key="1">
    <citation type="submission" date="2022-11" db="EMBL/GenBank/DDBJ databases">
        <authorList>
            <person name="Petersen C."/>
        </authorList>
    </citation>
    <scope>NUCLEOTIDE SEQUENCE</scope>
    <source>
        <strain evidence="9">IBT 30069</strain>
    </source>
</reference>
<evidence type="ECO:0000256" key="5">
    <source>
        <dbReference type="ARBA" id="ARBA00022723"/>
    </source>
</evidence>
<evidence type="ECO:0000256" key="2">
    <source>
        <dbReference type="ARBA" id="ARBA00005300"/>
    </source>
</evidence>
<name>A0A9W9F4K7_9EURO</name>
<keyword evidence="10" id="KW-1185">Reference proteome</keyword>
<reference evidence="9" key="2">
    <citation type="journal article" date="2023" name="IMA Fungus">
        <title>Comparative genomic study of the Penicillium genus elucidates a diverse pangenome and 15 lateral gene transfer events.</title>
        <authorList>
            <person name="Petersen C."/>
            <person name="Sorensen T."/>
            <person name="Nielsen M.R."/>
            <person name="Sondergaard T.E."/>
            <person name="Sorensen J.L."/>
            <person name="Fitzpatrick D.A."/>
            <person name="Frisvad J.C."/>
            <person name="Nielsen K.L."/>
        </authorList>
    </citation>
    <scope>NUCLEOTIDE SEQUENCE</scope>
    <source>
        <strain evidence="9">IBT 30069</strain>
    </source>
</reference>
<dbReference type="GO" id="GO:0003676">
    <property type="term" value="F:nucleic acid binding"/>
    <property type="evidence" value="ECO:0007669"/>
    <property type="project" value="InterPro"/>
</dbReference>
<dbReference type="PANTHER" id="PTHR10642:SF26">
    <property type="entry name" value="RIBONUCLEASE H1"/>
    <property type="match status" value="1"/>
</dbReference>
<comment type="similarity">
    <text evidence="2">Belongs to the RNase H family.</text>
</comment>
<evidence type="ECO:0000313" key="9">
    <source>
        <dbReference type="EMBL" id="KAJ5093471.1"/>
    </source>
</evidence>
<keyword evidence="7" id="KW-0378">Hydrolase</keyword>
<sequence length="161" mass="18145">MAFIMKIYTDGGCRDNGQPGARAAAACGFKTIWGKFWRPRTKVLPLNPTPTNQRAEITAIILALEEALIKYEALHGNPYLKATIHSDSKYAIGCMTEWLPKWVRTGWITSLGDPVANQDLIQEASALHDQLKGKGRVRYVWIPREKNEYADRKCNDALDKL</sequence>
<dbReference type="AlphaFoldDB" id="A0A9W9F4K7"/>
<gene>
    <name evidence="9" type="ORF">N7456_009332</name>
</gene>
<accession>A0A9W9F4K7</accession>
<dbReference type="InterPro" id="IPR036397">
    <property type="entry name" value="RNaseH_sf"/>
</dbReference>
<keyword evidence="6" id="KW-0255">Endonuclease</keyword>
<keyword evidence="5" id="KW-0479">Metal-binding</keyword>
<dbReference type="SUPFAM" id="SSF53098">
    <property type="entry name" value="Ribonuclease H-like"/>
    <property type="match status" value="1"/>
</dbReference>
<evidence type="ECO:0000256" key="4">
    <source>
        <dbReference type="ARBA" id="ARBA00022722"/>
    </source>
</evidence>
<feature type="domain" description="RNase H type-1" evidence="8">
    <location>
        <begin position="1"/>
        <end position="161"/>
    </location>
</feature>
<comment type="caution">
    <text evidence="9">The sequence shown here is derived from an EMBL/GenBank/DDBJ whole genome shotgun (WGS) entry which is preliminary data.</text>
</comment>
<dbReference type="GO" id="GO:0046872">
    <property type="term" value="F:metal ion binding"/>
    <property type="evidence" value="ECO:0007669"/>
    <property type="project" value="UniProtKB-KW"/>
</dbReference>
<comment type="catalytic activity">
    <reaction evidence="1">
        <text>Endonucleolytic cleavage to 5'-phosphomonoester.</text>
        <dbReference type="EC" id="3.1.26.4"/>
    </reaction>
</comment>
<evidence type="ECO:0000256" key="7">
    <source>
        <dbReference type="ARBA" id="ARBA00022801"/>
    </source>
</evidence>
<proteinExistence type="inferred from homology"/>
<keyword evidence="4" id="KW-0540">Nuclease</keyword>
<evidence type="ECO:0000256" key="6">
    <source>
        <dbReference type="ARBA" id="ARBA00022759"/>
    </source>
</evidence>
<dbReference type="PANTHER" id="PTHR10642">
    <property type="entry name" value="RIBONUCLEASE H1"/>
    <property type="match status" value="1"/>
</dbReference>
<dbReference type="GO" id="GO:0004523">
    <property type="term" value="F:RNA-DNA hybrid ribonuclease activity"/>
    <property type="evidence" value="ECO:0007669"/>
    <property type="project" value="UniProtKB-EC"/>
</dbReference>
<dbReference type="CDD" id="cd09280">
    <property type="entry name" value="RNase_HI_eukaryote_like"/>
    <property type="match status" value="1"/>
</dbReference>
<dbReference type="OrthoDB" id="245563at2759"/>